<gene>
    <name evidence="7" type="ORF">SAMN04489714_0385</name>
</gene>
<evidence type="ECO:0000256" key="3">
    <source>
        <dbReference type="ARBA" id="ARBA00022729"/>
    </source>
</evidence>
<dbReference type="Pfam" id="PF13407">
    <property type="entry name" value="Peripla_BP_4"/>
    <property type="match status" value="1"/>
</dbReference>
<dbReference type="PANTHER" id="PTHR46847:SF3">
    <property type="entry name" value="GALACTOFURANOSE-BINDING PROTEIN YTFQ"/>
    <property type="match status" value="1"/>
</dbReference>
<keyword evidence="3 5" id="KW-0732">Signal</keyword>
<feature type="region of interest" description="Disordered" evidence="4">
    <location>
        <begin position="27"/>
        <end position="57"/>
    </location>
</feature>
<feature type="chain" id="PRO_5046209736" evidence="5">
    <location>
        <begin position="27"/>
        <end position="355"/>
    </location>
</feature>
<accession>A0ABY0V5Q7</accession>
<dbReference type="InterPro" id="IPR028082">
    <property type="entry name" value="Peripla_BP_I"/>
</dbReference>
<evidence type="ECO:0000259" key="6">
    <source>
        <dbReference type="Pfam" id="PF13407"/>
    </source>
</evidence>
<sequence>MTITRRKLPVLLAGALVAAASLGACATNDQSTSGSQTDEGASSATTDQSSAAGASDGRLLPEKDKYVIGYSQANNAEPYRAQINAQLEYYIGQESNLELLPIADAQQDSSRQVSQVQQFIQQGVDILIVSPNESDPLTPPVEQACEAGIPVIVLDRAVNTDCITSFIGGDNVAIGKAAGELALQLLPDGGKVVELRGITSNQPQIDRDQGFRDAIAANPKIEIVKDQDAKWIKEEGTKIMQQWLQSGEDIDLVYAHNDPMALGAYLAAAGAGKADDIKFIGIDGLAIPDGGIRAVQEGQLAGTFIYPTGAKETVDTILAMIKGEPVEAQQVLETTPITPENAAEQYELNDFSNKK</sequence>
<protein>
    <submittedName>
        <fullName evidence="7">Monosaccharide ABC transporter substrate-binding protein, CUT2 family</fullName>
    </submittedName>
</protein>
<dbReference type="InterPro" id="IPR025997">
    <property type="entry name" value="SBP_2_dom"/>
</dbReference>
<evidence type="ECO:0000256" key="4">
    <source>
        <dbReference type="SAM" id="MobiDB-lite"/>
    </source>
</evidence>
<organism evidence="7 8">
    <name type="scientific">Schaalia radingae</name>
    <dbReference type="NCBI Taxonomy" id="131110"/>
    <lineage>
        <taxon>Bacteria</taxon>
        <taxon>Bacillati</taxon>
        <taxon>Actinomycetota</taxon>
        <taxon>Actinomycetes</taxon>
        <taxon>Actinomycetales</taxon>
        <taxon>Actinomycetaceae</taxon>
        <taxon>Schaalia</taxon>
    </lineage>
</organism>
<dbReference type="EMBL" id="LT629792">
    <property type="protein sequence ID" value="SDT87038.1"/>
    <property type="molecule type" value="Genomic_DNA"/>
</dbReference>
<dbReference type="CDD" id="cd06308">
    <property type="entry name" value="PBP1_sensor_kinase-like"/>
    <property type="match status" value="1"/>
</dbReference>
<comment type="similarity">
    <text evidence="2">Belongs to the bacterial solute-binding protein 2 family.</text>
</comment>
<comment type="subcellular location">
    <subcellularLocation>
        <location evidence="1">Cell envelope</location>
    </subcellularLocation>
</comment>
<dbReference type="SUPFAM" id="SSF53822">
    <property type="entry name" value="Periplasmic binding protein-like I"/>
    <property type="match status" value="1"/>
</dbReference>
<reference evidence="7 8" key="1">
    <citation type="submission" date="2016-10" db="EMBL/GenBank/DDBJ databases">
        <authorList>
            <person name="Varghese N."/>
            <person name="Submissions S."/>
        </authorList>
    </citation>
    <scope>NUCLEOTIDE SEQUENCE [LARGE SCALE GENOMIC DNA]</scope>
    <source>
        <strain evidence="7 8">DSM 9169</strain>
    </source>
</reference>
<dbReference type="RefSeq" id="WP_092648257.1">
    <property type="nucleotide sequence ID" value="NZ_LT629792.1"/>
</dbReference>
<feature type="compositionally biased region" description="Polar residues" evidence="4">
    <location>
        <begin position="27"/>
        <end position="39"/>
    </location>
</feature>
<feature type="signal peptide" evidence="5">
    <location>
        <begin position="1"/>
        <end position="26"/>
    </location>
</feature>
<evidence type="ECO:0000313" key="8">
    <source>
        <dbReference type="Proteomes" id="UP000198976"/>
    </source>
</evidence>
<dbReference type="PROSITE" id="PS51257">
    <property type="entry name" value="PROKAR_LIPOPROTEIN"/>
    <property type="match status" value="1"/>
</dbReference>
<dbReference type="PANTHER" id="PTHR46847">
    <property type="entry name" value="D-ALLOSE-BINDING PERIPLASMIC PROTEIN-RELATED"/>
    <property type="match status" value="1"/>
</dbReference>
<dbReference type="Gene3D" id="3.40.50.2300">
    <property type="match status" value="2"/>
</dbReference>
<feature type="compositionally biased region" description="Low complexity" evidence="4">
    <location>
        <begin position="40"/>
        <end position="57"/>
    </location>
</feature>
<name>A0ABY0V5Q7_9ACTO</name>
<keyword evidence="8" id="KW-1185">Reference proteome</keyword>
<feature type="domain" description="Periplasmic binding protein" evidence="6">
    <location>
        <begin position="69"/>
        <end position="324"/>
    </location>
</feature>
<proteinExistence type="inferred from homology"/>
<evidence type="ECO:0000256" key="1">
    <source>
        <dbReference type="ARBA" id="ARBA00004196"/>
    </source>
</evidence>
<evidence type="ECO:0000313" key="7">
    <source>
        <dbReference type="EMBL" id="SDT87038.1"/>
    </source>
</evidence>
<dbReference type="Proteomes" id="UP000198976">
    <property type="component" value="Chromosome I"/>
</dbReference>
<evidence type="ECO:0000256" key="5">
    <source>
        <dbReference type="SAM" id="SignalP"/>
    </source>
</evidence>
<evidence type="ECO:0000256" key="2">
    <source>
        <dbReference type="ARBA" id="ARBA00007639"/>
    </source>
</evidence>